<keyword evidence="5 6" id="KW-0472">Membrane</keyword>
<dbReference type="Gene3D" id="3.90.550.10">
    <property type="entry name" value="Spore Coat Polysaccharide Biosynthesis Protein SpsA, Chain A"/>
    <property type="match status" value="1"/>
</dbReference>
<dbReference type="EMBL" id="MQWB01000001">
    <property type="protein sequence ID" value="OZC04771.1"/>
    <property type="molecule type" value="Genomic_DNA"/>
</dbReference>
<dbReference type="InParanoid" id="A0A259U489"/>
<evidence type="ECO:0000313" key="7">
    <source>
        <dbReference type="EMBL" id="OZC04771.1"/>
    </source>
</evidence>
<keyword evidence="3 6" id="KW-0812">Transmembrane</keyword>
<dbReference type="PANTHER" id="PTHR32044">
    <property type="entry name" value="GLUCOMANNAN 4-BETA-MANNOSYLTRANSFERASE 9"/>
    <property type="match status" value="1"/>
</dbReference>
<dbReference type="InterPro" id="IPR029044">
    <property type="entry name" value="Nucleotide-diphossugar_trans"/>
</dbReference>
<evidence type="ECO:0008006" key="9">
    <source>
        <dbReference type="Google" id="ProtNLM"/>
    </source>
</evidence>
<organism evidence="7 8">
    <name type="scientific">Rubricoccus marinus</name>
    <dbReference type="NCBI Taxonomy" id="716817"/>
    <lineage>
        <taxon>Bacteria</taxon>
        <taxon>Pseudomonadati</taxon>
        <taxon>Rhodothermota</taxon>
        <taxon>Rhodothermia</taxon>
        <taxon>Rhodothermales</taxon>
        <taxon>Rubricoccaceae</taxon>
        <taxon>Rubricoccus</taxon>
    </lineage>
</organism>
<dbReference type="PANTHER" id="PTHR32044:SF80">
    <property type="entry name" value="XYLOGLUCAN GLYCOSYLTRANSFERASE 2-RELATED"/>
    <property type="match status" value="1"/>
</dbReference>
<name>A0A259U489_9BACT</name>
<evidence type="ECO:0000256" key="1">
    <source>
        <dbReference type="ARBA" id="ARBA00004308"/>
    </source>
</evidence>
<evidence type="ECO:0000256" key="6">
    <source>
        <dbReference type="SAM" id="Phobius"/>
    </source>
</evidence>
<evidence type="ECO:0000256" key="4">
    <source>
        <dbReference type="ARBA" id="ARBA00022989"/>
    </source>
</evidence>
<keyword evidence="8" id="KW-1185">Reference proteome</keyword>
<evidence type="ECO:0000313" key="8">
    <source>
        <dbReference type="Proteomes" id="UP000216446"/>
    </source>
</evidence>
<dbReference type="Proteomes" id="UP000216446">
    <property type="component" value="Unassembled WGS sequence"/>
</dbReference>
<feature type="transmembrane region" description="Helical" evidence="6">
    <location>
        <begin position="387"/>
        <end position="406"/>
    </location>
</feature>
<dbReference type="FunCoup" id="A0A259U489">
    <property type="interactions" value="32"/>
</dbReference>
<feature type="transmembrane region" description="Helical" evidence="6">
    <location>
        <begin position="309"/>
        <end position="334"/>
    </location>
</feature>
<dbReference type="GO" id="GO:0016757">
    <property type="term" value="F:glycosyltransferase activity"/>
    <property type="evidence" value="ECO:0007669"/>
    <property type="project" value="TreeGrafter"/>
</dbReference>
<dbReference type="AlphaFoldDB" id="A0A259U489"/>
<proteinExistence type="predicted"/>
<evidence type="ECO:0000256" key="2">
    <source>
        <dbReference type="ARBA" id="ARBA00022679"/>
    </source>
</evidence>
<sequence>MGAVARLSCVIVLAALYALATAVLVAHGLRLLGLSFARLTTSPEPLAPEAGIAWPRVCVQLPVYNEPAVVERAVAALGALDYPDLEIQVLDDSTDSTPQRAARAVRDLNASGVRATHIRRDNREGFKAGALANGMTHTDADLFAIFDADFLPEPGTLRQLVSALVAAPEAAFAQARWAHLNRDASPLTRAQGALLDLHFGVEQTGRQRTGRFLPFNGTAGVWRREAIEAAGGWRGDTLAEDLDLSLRAWMGGARGVFVEPLAVPAELPADLAAWRTQQARWAEGMAAVTLLHARGVLRARQPLALRLRALLAISASFSFPALLAVIVLHPVLAVAQALGTGPGETFFTALGAGWLGLIGAVVAHVVAQRAIGPAPQTSSLWRRIGDLGLGLAAPVALAMTGTRAVGRAVLGKQTAFVRTPKGGARREASVSRAEVALAAYALGAAAVLVAVGAWVALAFQIVFAATLAVSAWREGNERGDPLPRPIPASR</sequence>
<comment type="caution">
    <text evidence="7">The sequence shown here is derived from an EMBL/GenBank/DDBJ whole genome shotgun (WGS) entry which is preliminary data.</text>
</comment>
<feature type="transmembrane region" description="Helical" evidence="6">
    <location>
        <begin position="346"/>
        <end position="367"/>
    </location>
</feature>
<dbReference type="SUPFAM" id="SSF53448">
    <property type="entry name" value="Nucleotide-diphospho-sugar transferases"/>
    <property type="match status" value="1"/>
</dbReference>
<evidence type="ECO:0000256" key="5">
    <source>
        <dbReference type="ARBA" id="ARBA00023136"/>
    </source>
</evidence>
<feature type="transmembrane region" description="Helical" evidence="6">
    <location>
        <begin position="437"/>
        <end position="469"/>
    </location>
</feature>
<protein>
    <recommendedName>
        <fullName evidence="9">Glycosyltransferase 2-like domain-containing protein</fullName>
    </recommendedName>
</protein>
<dbReference type="GO" id="GO:0012505">
    <property type="term" value="C:endomembrane system"/>
    <property type="evidence" value="ECO:0007669"/>
    <property type="project" value="UniProtKB-SubCell"/>
</dbReference>
<comment type="subcellular location">
    <subcellularLocation>
        <location evidence="1">Endomembrane system</location>
    </subcellularLocation>
</comment>
<keyword evidence="2" id="KW-0808">Transferase</keyword>
<evidence type="ECO:0000256" key="3">
    <source>
        <dbReference type="ARBA" id="ARBA00022692"/>
    </source>
</evidence>
<keyword evidence="4 6" id="KW-1133">Transmembrane helix</keyword>
<dbReference type="Pfam" id="PF13641">
    <property type="entry name" value="Glyco_tranf_2_3"/>
    <property type="match status" value="1"/>
</dbReference>
<gene>
    <name evidence="7" type="ORF">BSZ36_15575</name>
</gene>
<reference evidence="7 8" key="1">
    <citation type="submission" date="2016-11" db="EMBL/GenBank/DDBJ databases">
        <title>Study of marine rhodopsin-containing bacteria.</title>
        <authorList>
            <person name="Yoshizawa S."/>
            <person name="Kumagai Y."/>
            <person name="Kogure K."/>
        </authorList>
    </citation>
    <scope>NUCLEOTIDE SEQUENCE [LARGE SCALE GENOMIC DNA]</scope>
    <source>
        <strain evidence="7 8">SG-29</strain>
    </source>
</reference>
<accession>A0A259U489</accession>